<evidence type="ECO:0000313" key="4">
    <source>
        <dbReference type="Proteomes" id="UP000586093"/>
    </source>
</evidence>
<protein>
    <submittedName>
        <fullName evidence="3">Glycosyltransferase family 9 protein</fullName>
    </submittedName>
</protein>
<dbReference type="GO" id="GO:0009244">
    <property type="term" value="P:lipopolysaccharide core region biosynthetic process"/>
    <property type="evidence" value="ECO:0007669"/>
    <property type="project" value="TreeGrafter"/>
</dbReference>
<dbReference type="AlphaFoldDB" id="A0A839HGF9"/>
<gene>
    <name evidence="3" type="ORF">H4F90_01590</name>
</gene>
<dbReference type="GO" id="GO:0008713">
    <property type="term" value="F:ADP-heptose-lipopolysaccharide heptosyltransferase activity"/>
    <property type="evidence" value="ECO:0007669"/>
    <property type="project" value="TreeGrafter"/>
</dbReference>
<keyword evidence="1" id="KW-0328">Glycosyltransferase</keyword>
<evidence type="ECO:0000313" key="3">
    <source>
        <dbReference type="EMBL" id="MBB1160673.1"/>
    </source>
</evidence>
<dbReference type="GO" id="GO:0005829">
    <property type="term" value="C:cytosol"/>
    <property type="evidence" value="ECO:0007669"/>
    <property type="project" value="TreeGrafter"/>
</dbReference>
<sequence length="366" mass="39802">MPCTAAVPARILVIRLSALGDVIMASGLLPALRAIHPRAEISWLVEPAALPLLSGHPRLDHVIVWPRGEWRRLWQERRYGAWLKGFLQLRRQLKDGRFDLVLDTQGLLKSAVWGWLSGAPRRISLIGWEGSHHLATERLVPPEADARRRFGAEYRALAEYLGAPADTFRPDLVPSEAATLAADRALASAARLAGADPALPRVVFCPWTTRPQKHWFEDRWVELARLVRARGMLPVVLGGPADRAASEQLVAQATGTLQLAGHLPLDASLAVISQAKLLIGVDTGLTHAGTALHIPTVALFGSTRPYLDAGSPTTVVLHSGRACSPCRRRPSCGGRFDCMRDLDLAQVWRAAETVLAAAQPGTELSL</sequence>
<dbReference type="Pfam" id="PF01075">
    <property type="entry name" value="Glyco_transf_9"/>
    <property type="match status" value="1"/>
</dbReference>
<dbReference type="EMBL" id="JACIVI010000001">
    <property type="protein sequence ID" value="MBB1160673.1"/>
    <property type="molecule type" value="Genomic_DNA"/>
</dbReference>
<dbReference type="Gene3D" id="3.40.50.2000">
    <property type="entry name" value="Glycogen Phosphorylase B"/>
    <property type="match status" value="2"/>
</dbReference>
<organism evidence="3 4">
    <name type="scientific">Aquariibacter albus</name>
    <dbReference type="NCBI Taxonomy" id="2759899"/>
    <lineage>
        <taxon>Bacteria</taxon>
        <taxon>Pseudomonadati</taxon>
        <taxon>Pseudomonadota</taxon>
        <taxon>Betaproteobacteria</taxon>
        <taxon>Burkholderiales</taxon>
        <taxon>Sphaerotilaceae</taxon>
        <taxon>Aquariibacter</taxon>
    </lineage>
</organism>
<dbReference type="InterPro" id="IPR002201">
    <property type="entry name" value="Glyco_trans_9"/>
</dbReference>
<dbReference type="Proteomes" id="UP000586093">
    <property type="component" value="Unassembled WGS sequence"/>
</dbReference>
<reference evidence="3 4" key="1">
    <citation type="submission" date="2020-08" db="EMBL/GenBank/DDBJ databases">
        <title>Aquariorum lacteus gen. nov., sp. nov., a new member of the family Comamonadaceae, isolated from freshwater aquarium.</title>
        <authorList>
            <person name="Chun S.-J."/>
        </authorList>
    </citation>
    <scope>NUCLEOTIDE SEQUENCE [LARGE SCALE GENOMIC DNA]</scope>
    <source>
        <strain evidence="3 4">SJAQ100</strain>
    </source>
</reference>
<accession>A0A839HGF9</accession>
<evidence type="ECO:0000256" key="2">
    <source>
        <dbReference type="ARBA" id="ARBA00022679"/>
    </source>
</evidence>
<name>A0A839HGF9_9BURK</name>
<dbReference type="PANTHER" id="PTHR30160">
    <property type="entry name" value="TETRAACYLDISACCHARIDE 4'-KINASE-RELATED"/>
    <property type="match status" value="1"/>
</dbReference>
<keyword evidence="2 3" id="KW-0808">Transferase</keyword>
<dbReference type="SUPFAM" id="SSF53756">
    <property type="entry name" value="UDP-Glycosyltransferase/glycogen phosphorylase"/>
    <property type="match status" value="1"/>
</dbReference>
<dbReference type="CDD" id="cd03789">
    <property type="entry name" value="GT9_LPS_heptosyltransferase"/>
    <property type="match status" value="1"/>
</dbReference>
<dbReference type="RefSeq" id="WP_182660838.1">
    <property type="nucleotide sequence ID" value="NZ_JACIVI010000001.1"/>
</dbReference>
<keyword evidence="4" id="KW-1185">Reference proteome</keyword>
<proteinExistence type="predicted"/>
<comment type="caution">
    <text evidence="3">The sequence shown here is derived from an EMBL/GenBank/DDBJ whole genome shotgun (WGS) entry which is preliminary data.</text>
</comment>
<evidence type="ECO:0000256" key="1">
    <source>
        <dbReference type="ARBA" id="ARBA00022676"/>
    </source>
</evidence>
<dbReference type="InterPro" id="IPR051199">
    <property type="entry name" value="LPS_LOS_Heptosyltrfase"/>
</dbReference>